<feature type="domain" description="DHFR" evidence="7">
    <location>
        <begin position="2"/>
        <end position="187"/>
    </location>
</feature>
<dbReference type="PRINTS" id="PR00070">
    <property type="entry name" value="DHFR"/>
</dbReference>
<dbReference type="GO" id="GO:0046654">
    <property type="term" value="P:tetrahydrofolate biosynthetic process"/>
    <property type="evidence" value="ECO:0007669"/>
    <property type="project" value="InterPro"/>
</dbReference>
<accession>A0A9E8G6U5</accession>
<evidence type="ECO:0000256" key="4">
    <source>
        <dbReference type="ARBA" id="ARBA00022857"/>
    </source>
</evidence>
<dbReference type="SUPFAM" id="SSF53597">
    <property type="entry name" value="Dihydrofolate reductase-like"/>
    <property type="match status" value="1"/>
</dbReference>
<dbReference type="GO" id="GO:0046452">
    <property type="term" value="P:dihydrofolate metabolic process"/>
    <property type="evidence" value="ECO:0007669"/>
    <property type="project" value="TreeGrafter"/>
</dbReference>
<dbReference type="GO" id="GO:0046655">
    <property type="term" value="P:folic acid metabolic process"/>
    <property type="evidence" value="ECO:0007669"/>
    <property type="project" value="TreeGrafter"/>
</dbReference>
<dbReference type="InterPro" id="IPR001796">
    <property type="entry name" value="DHFR_dom"/>
</dbReference>
<dbReference type="GO" id="GO:0004146">
    <property type="term" value="F:dihydrofolate reductase activity"/>
    <property type="evidence" value="ECO:0007669"/>
    <property type="project" value="UniProtKB-EC"/>
</dbReference>
<evidence type="ECO:0000256" key="5">
    <source>
        <dbReference type="ARBA" id="ARBA00023002"/>
    </source>
</evidence>
<evidence type="ECO:0000256" key="1">
    <source>
        <dbReference type="ARBA" id="ARBA00004903"/>
    </source>
</evidence>
<reference evidence="9" key="1">
    <citation type="submission" date="2022-11" db="EMBL/GenBank/DDBJ databases">
        <title>Genomics discovery of giant fungal viruses from subsurface oceanic crustal fluids.</title>
        <authorList>
            <person name="Bhattacharjee A.S."/>
            <person name="Schulz F."/>
            <person name="Woyke T."/>
            <person name="Orcutt B.N."/>
            <person name="Matinez Martinez J."/>
        </authorList>
    </citation>
    <scope>NUCLEOTIDE SEQUENCE</scope>
    <source>
        <strain evidence="8">VSAG1.JdFR</strain>
        <strain evidence="9">VSAG8.JdFR</strain>
    </source>
</reference>
<dbReference type="InterPro" id="IPR024072">
    <property type="entry name" value="DHFR-like_dom_sf"/>
</dbReference>
<evidence type="ECO:0000256" key="2">
    <source>
        <dbReference type="ARBA" id="ARBA00012856"/>
    </source>
</evidence>
<organism evidence="9">
    <name type="scientific">Nucleocytoviricota sp</name>
    <dbReference type="NCBI Taxonomy" id="2809609"/>
    <lineage>
        <taxon>Viruses</taxon>
        <taxon>Varidnaviria</taxon>
        <taxon>Bamfordvirae</taxon>
        <taxon>Nucleocytoviricota</taxon>
    </lineage>
</organism>
<dbReference type="Pfam" id="PF00186">
    <property type="entry name" value="DHFR_1"/>
    <property type="match status" value="1"/>
</dbReference>
<dbReference type="PANTHER" id="PTHR48069:SF3">
    <property type="entry name" value="DIHYDROFOLATE REDUCTASE"/>
    <property type="match status" value="1"/>
</dbReference>
<dbReference type="PANTHER" id="PTHR48069">
    <property type="entry name" value="DIHYDROFOLATE REDUCTASE"/>
    <property type="match status" value="1"/>
</dbReference>
<dbReference type="EC" id="1.5.1.3" evidence="2"/>
<dbReference type="InterPro" id="IPR017925">
    <property type="entry name" value="DHFR_CS"/>
</dbReference>
<dbReference type="PROSITE" id="PS51330">
    <property type="entry name" value="DHFR_2"/>
    <property type="match status" value="1"/>
</dbReference>
<sequence>MNINIIVAYCKNKGIGFKNDLPWKIKSDLKKFYKLTKGNGNNAIVMGKNTWNSLHCKPLKFRDNLIVSSSLEFEKKYVNNEVAKTFKSIENILQFCKNKNYDNIWIIGGEQIYTTFLDNKELSNLINKIYVTELDYDYECDTFFPKITDNFYCILKKTHILDKNYNEFNNFIDHDVWDKVFINKNNY</sequence>
<dbReference type="InterPro" id="IPR012259">
    <property type="entry name" value="DHFR"/>
</dbReference>
<dbReference type="PROSITE" id="PS00075">
    <property type="entry name" value="DHFR_1"/>
    <property type="match status" value="1"/>
</dbReference>
<evidence type="ECO:0000256" key="3">
    <source>
        <dbReference type="ARBA" id="ARBA00022563"/>
    </source>
</evidence>
<keyword evidence="3" id="KW-0554">One-carbon metabolism</keyword>
<dbReference type="GO" id="GO:0050661">
    <property type="term" value="F:NADP binding"/>
    <property type="evidence" value="ECO:0007669"/>
    <property type="project" value="InterPro"/>
</dbReference>
<comment type="similarity">
    <text evidence="6">Belongs to the dihydrofolate reductase family.</text>
</comment>
<comment type="pathway">
    <text evidence="1">Cofactor biosynthesis; tetrahydrofolate biosynthesis; 5,6,7,8-tetrahydrofolate from 7,8-dihydrofolate: step 1/1.</text>
</comment>
<protein>
    <recommendedName>
        <fullName evidence="2">dihydrofolate reductase</fullName>
        <ecNumber evidence="2">1.5.1.3</ecNumber>
    </recommendedName>
</protein>
<evidence type="ECO:0000256" key="6">
    <source>
        <dbReference type="RuleBase" id="RU004474"/>
    </source>
</evidence>
<keyword evidence="4" id="KW-0521">NADP</keyword>
<evidence type="ECO:0000259" key="7">
    <source>
        <dbReference type="PROSITE" id="PS51330"/>
    </source>
</evidence>
<dbReference type="GO" id="GO:0006730">
    <property type="term" value="P:one-carbon metabolic process"/>
    <property type="evidence" value="ECO:0007669"/>
    <property type="project" value="UniProtKB-KW"/>
</dbReference>
<dbReference type="Gene3D" id="3.40.430.10">
    <property type="entry name" value="Dihydrofolate Reductase, subunit A"/>
    <property type="match status" value="1"/>
</dbReference>
<dbReference type="EMBL" id="OP765507">
    <property type="protein sequence ID" value="UZT28910.1"/>
    <property type="molecule type" value="Genomic_DNA"/>
</dbReference>
<keyword evidence="5" id="KW-0560">Oxidoreductase</keyword>
<dbReference type="CDD" id="cd00209">
    <property type="entry name" value="DHFR"/>
    <property type="match status" value="1"/>
</dbReference>
<evidence type="ECO:0000313" key="8">
    <source>
        <dbReference type="EMBL" id="UZT28910.1"/>
    </source>
</evidence>
<proteinExistence type="inferred from homology"/>
<name>A0A9E8G6U5_9VIRU</name>
<evidence type="ECO:0000313" key="9">
    <source>
        <dbReference type="EMBL" id="UZT29262.1"/>
    </source>
</evidence>
<dbReference type="EMBL" id="OP765584">
    <property type="protein sequence ID" value="UZT29262.1"/>
    <property type="molecule type" value="Genomic_DNA"/>
</dbReference>